<dbReference type="RefSeq" id="WP_246949383.1">
    <property type="nucleotide sequence ID" value="NZ_JALKII010000002.1"/>
</dbReference>
<dbReference type="Proteomes" id="UP001165524">
    <property type="component" value="Unassembled WGS sequence"/>
</dbReference>
<organism evidence="1 2">
    <name type="scientific">Alcanivorax quisquiliarum</name>
    <dbReference type="NCBI Taxonomy" id="2933565"/>
    <lineage>
        <taxon>Bacteria</taxon>
        <taxon>Pseudomonadati</taxon>
        <taxon>Pseudomonadota</taxon>
        <taxon>Gammaproteobacteria</taxon>
        <taxon>Oceanospirillales</taxon>
        <taxon>Alcanivoracaceae</taxon>
        <taxon>Alcanivorax</taxon>
    </lineage>
</organism>
<dbReference type="EMBL" id="JALKII010000002">
    <property type="protein sequence ID" value="MCK0537072.1"/>
    <property type="molecule type" value="Genomic_DNA"/>
</dbReference>
<evidence type="ECO:0000313" key="2">
    <source>
        <dbReference type="Proteomes" id="UP001165524"/>
    </source>
</evidence>
<name>A0ABT0E602_9GAMM</name>
<comment type="caution">
    <text evidence="1">The sequence shown here is derived from an EMBL/GenBank/DDBJ whole genome shotgun (WGS) entry which is preliminary data.</text>
</comment>
<dbReference type="Pfam" id="PF26421">
    <property type="entry name" value="Avidin_like"/>
    <property type="match status" value="1"/>
</dbReference>
<keyword evidence="2" id="KW-1185">Reference proteome</keyword>
<reference evidence="1" key="1">
    <citation type="submission" date="2022-04" db="EMBL/GenBank/DDBJ databases">
        <title>Alcanivorax sp. CY1518 draft genome sequence.</title>
        <authorList>
            <person name="Zhao G."/>
            <person name="An M."/>
        </authorList>
    </citation>
    <scope>NUCLEOTIDE SEQUENCE</scope>
    <source>
        <strain evidence="1">CY1518</strain>
    </source>
</reference>
<proteinExistence type="predicted"/>
<evidence type="ECO:0000313" key="1">
    <source>
        <dbReference type="EMBL" id="MCK0537072.1"/>
    </source>
</evidence>
<gene>
    <name evidence="1" type="ORF">MU846_05055</name>
</gene>
<evidence type="ECO:0008006" key="3">
    <source>
        <dbReference type="Google" id="ProtNLM"/>
    </source>
</evidence>
<sequence length="114" mass="12543">MNVNNRVFCGKSSSANGEVSASTRFHCYQDADRIWADYAGGEITSGHLQGKMLSDGSLEFVCHHQDIHGELMAGKCRSTLHQNPDGALVLKENRQWFTGDQTTGTSELEEVVEP</sequence>
<dbReference type="InterPro" id="IPR058595">
    <property type="entry name" value="Avidin-like"/>
</dbReference>
<protein>
    <recommendedName>
        <fullName evidence="3">N-acetylglutamate synthase</fullName>
    </recommendedName>
</protein>
<accession>A0ABT0E602</accession>